<evidence type="ECO:0000256" key="2">
    <source>
        <dbReference type="SAM" id="SignalP"/>
    </source>
</evidence>
<dbReference type="EMBL" id="CAJPEX010003847">
    <property type="protein sequence ID" value="CAG0922600.1"/>
    <property type="molecule type" value="Genomic_DNA"/>
</dbReference>
<sequence>MMASVSWHAFILAFVFVVGASDAGRQWMKSMNMVDMMSDLQMDCLMKLGVKIPESSPQRQFTVSPASTTTTRSLAQTSQTTTTLKPSTSATSMPKSTTCWSTSPQSRNNTEVTYDMVLRTAANNVGFSTRSLMRRGSYMDDLLREANAMAEFLNSLPADKHKALMMCMQTSAVRDPLITEKRALEFTRRLLCDTGAKVSGKSSSDCK</sequence>
<evidence type="ECO:0000256" key="1">
    <source>
        <dbReference type="SAM" id="MobiDB-lite"/>
    </source>
</evidence>
<reference evidence="3" key="1">
    <citation type="submission" date="2020-11" db="EMBL/GenBank/DDBJ databases">
        <authorList>
            <person name="Tran Van P."/>
        </authorList>
    </citation>
    <scope>NUCLEOTIDE SEQUENCE</scope>
</reference>
<organism evidence="3">
    <name type="scientific">Notodromas monacha</name>
    <dbReference type="NCBI Taxonomy" id="399045"/>
    <lineage>
        <taxon>Eukaryota</taxon>
        <taxon>Metazoa</taxon>
        <taxon>Ecdysozoa</taxon>
        <taxon>Arthropoda</taxon>
        <taxon>Crustacea</taxon>
        <taxon>Oligostraca</taxon>
        <taxon>Ostracoda</taxon>
        <taxon>Podocopa</taxon>
        <taxon>Podocopida</taxon>
        <taxon>Cypridocopina</taxon>
        <taxon>Cypridoidea</taxon>
        <taxon>Cyprididae</taxon>
        <taxon>Notodromas</taxon>
    </lineage>
</organism>
<feature type="compositionally biased region" description="Low complexity" evidence="1">
    <location>
        <begin position="67"/>
        <end position="92"/>
    </location>
</feature>
<accession>A0A7R9BYS4</accession>
<gene>
    <name evidence="3" type="ORF">NMOB1V02_LOCUS10073</name>
</gene>
<feature type="signal peptide" evidence="2">
    <location>
        <begin position="1"/>
        <end position="23"/>
    </location>
</feature>
<dbReference type="AlphaFoldDB" id="A0A7R9BYS4"/>
<name>A0A7R9BYS4_9CRUS</name>
<proteinExistence type="predicted"/>
<keyword evidence="2" id="KW-0732">Signal</keyword>
<evidence type="ECO:0000313" key="3">
    <source>
        <dbReference type="EMBL" id="CAD7282448.1"/>
    </source>
</evidence>
<feature type="compositionally biased region" description="Polar residues" evidence="1">
    <location>
        <begin position="56"/>
        <end position="66"/>
    </location>
</feature>
<feature type="chain" id="PRO_5036210382" evidence="2">
    <location>
        <begin position="24"/>
        <end position="207"/>
    </location>
</feature>
<feature type="compositionally biased region" description="Polar residues" evidence="1">
    <location>
        <begin position="93"/>
        <end position="105"/>
    </location>
</feature>
<dbReference type="Proteomes" id="UP000678499">
    <property type="component" value="Unassembled WGS sequence"/>
</dbReference>
<dbReference type="EMBL" id="OA885884">
    <property type="protein sequence ID" value="CAD7282448.1"/>
    <property type="molecule type" value="Genomic_DNA"/>
</dbReference>
<keyword evidence="4" id="KW-1185">Reference proteome</keyword>
<evidence type="ECO:0000313" key="4">
    <source>
        <dbReference type="Proteomes" id="UP000678499"/>
    </source>
</evidence>
<feature type="region of interest" description="Disordered" evidence="1">
    <location>
        <begin position="56"/>
        <end position="105"/>
    </location>
</feature>
<protein>
    <submittedName>
        <fullName evidence="3">Uncharacterized protein</fullName>
    </submittedName>
</protein>